<dbReference type="EMBL" id="FRAS01000035">
    <property type="protein sequence ID" value="SHM12255.1"/>
    <property type="molecule type" value="Genomic_DNA"/>
</dbReference>
<accession>A0A1M7G7Z6</accession>
<protein>
    <recommendedName>
        <fullName evidence="3">Lipoprotein</fullName>
    </recommendedName>
</protein>
<evidence type="ECO:0008006" key="3">
    <source>
        <dbReference type="Google" id="ProtNLM"/>
    </source>
</evidence>
<dbReference type="STRING" id="1121959.SAMN02746009_03978"/>
<reference evidence="2" key="1">
    <citation type="submission" date="2016-11" db="EMBL/GenBank/DDBJ databases">
        <authorList>
            <person name="Varghese N."/>
            <person name="Submissions S."/>
        </authorList>
    </citation>
    <scope>NUCLEOTIDE SEQUENCE [LARGE SCALE GENOMIC DNA]</scope>
    <source>
        <strain evidence="2">DSM 18569</strain>
    </source>
</reference>
<proteinExistence type="predicted"/>
<evidence type="ECO:0000313" key="2">
    <source>
        <dbReference type="Proteomes" id="UP000183947"/>
    </source>
</evidence>
<dbReference type="OrthoDB" id="660167at2"/>
<sequence length="156" mass="16716">MKPLSHFRYAVLGLLFAVASGCSDEEKKQDADPKPTATSHTVQVQYKGANLTDLGARISGEAVSADGQTVLNNFSTLLPEQDIADVISVGEIPISYKFTTIISFENLRTTRAPLNSSLEAIILVDGVAKRTLRINHATAPGSSFVTAKAVIQPSDW</sequence>
<dbReference type="PROSITE" id="PS51257">
    <property type="entry name" value="PROKAR_LIPOPROTEIN"/>
    <property type="match status" value="1"/>
</dbReference>
<name>A0A1M7G7Z6_9BACT</name>
<keyword evidence="2" id="KW-1185">Reference proteome</keyword>
<dbReference type="RefSeq" id="WP_139252456.1">
    <property type="nucleotide sequence ID" value="NZ_FRAS01000035.1"/>
</dbReference>
<dbReference type="Proteomes" id="UP000183947">
    <property type="component" value="Unassembled WGS sequence"/>
</dbReference>
<dbReference type="AlphaFoldDB" id="A0A1M7G7Z6"/>
<gene>
    <name evidence="1" type="ORF">SAMN02746009_03978</name>
</gene>
<organism evidence="1 2">
    <name type="scientific">Hymenobacter psychrotolerans DSM 18569</name>
    <dbReference type="NCBI Taxonomy" id="1121959"/>
    <lineage>
        <taxon>Bacteria</taxon>
        <taxon>Pseudomonadati</taxon>
        <taxon>Bacteroidota</taxon>
        <taxon>Cytophagia</taxon>
        <taxon>Cytophagales</taxon>
        <taxon>Hymenobacteraceae</taxon>
        <taxon>Hymenobacter</taxon>
    </lineage>
</organism>
<evidence type="ECO:0000313" key="1">
    <source>
        <dbReference type="EMBL" id="SHM12255.1"/>
    </source>
</evidence>